<dbReference type="PANTHER" id="PTHR43798">
    <property type="entry name" value="MONOACYLGLYCEROL LIPASE"/>
    <property type="match status" value="1"/>
</dbReference>
<dbReference type="Proteomes" id="UP000628984">
    <property type="component" value="Unassembled WGS sequence"/>
</dbReference>
<dbReference type="PROSITE" id="PS50968">
    <property type="entry name" value="BIOTINYL_LIPOYL"/>
    <property type="match status" value="1"/>
</dbReference>
<organism evidence="2 3">
    <name type="scientific">Gemmobacter lanyuensis</name>
    <dbReference type="NCBI Taxonomy" id="1054497"/>
    <lineage>
        <taxon>Bacteria</taxon>
        <taxon>Pseudomonadati</taxon>
        <taxon>Pseudomonadota</taxon>
        <taxon>Alphaproteobacteria</taxon>
        <taxon>Rhodobacterales</taxon>
        <taxon>Paracoccaceae</taxon>
        <taxon>Gemmobacter</taxon>
    </lineage>
</organism>
<reference evidence="2" key="1">
    <citation type="journal article" date="2014" name="Int. J. Syst. Evol. Microbiol.">
        <title>Complete genome sequence of Corynebacterium casei LMG S-19264T (=DSM 44701T), isolated from a smear-ripened cheese.</title>
        <authorList>
            <consortium name="US DOE Joint Genome Institute (JGI-PGF)"/>
            <person name="Walter F."/>
            <person name="Albersmeier A."/>
            <person name="Kalinowski J."/>
            <person name="Ruckert C."/>
        </authorList>
    </citation>
    <scope>NUCLEOTIDE SEQUENCE</scope>
    <source>
        <strain evidence="2">KCTC 23714</strain>
    </source>
</reference>
<dbReference type="AlphaFoldDB" id="A0A918IZK4"/>
<dbReference type="EMBL" id="BMYQ01000011">
    <property type="protein sequence ID" value="GGW39593.1"/>
    <property type="molecule type" value="Genomic_DNA"/>
</dbReference>
<evidence type="ECO:0000313" key="3">
    <source>
        <dbReference type="Proteomes" id="UP000628984"/>
    </source>
</evidence>
<dbReference type="PRINTS" id="PR00111">
    <property type="entry name" value="ABHYDROLASE"/>
</dbReference>
<evidence type="ECO:0000259" key="1">
    <source>
        <dbReference type="PROSITE" id="PS50968"/>
    </source>
</evidence>
<name>A0A918IZK4_9RHOB</name>
<dbReference type="SUPFAM" id="SSF53474">
    <property type="entry name" value="alpha/beta-Hydrolases"/>
    <property type="match status" value="1"/>
</dbReference>
<sequence>MSKIEAVTVPKWGMTMTEGTIVTWLVQEGDVISKGDEIVEIETSKLTNVVESTAAGTLRRIVLAEGVTAPVGALAAVVADPAATEEELEAFIASYASRAGAGGEDADVPTARKVEVDGAAVNFLSLGADEGPVAILLHGFGGDLGTWMFNQDDLAAELRTVAIDLPGHGGSAPTRNTDAFAGAVAAVLGVIETLGTDRVHLVGHSFGGGVAAAVARALGDRAATVSLIAPIGLGPQMAGDFLTDFIAADRRRPLQKVLERLVADPGKITAEMVEGTLSFKRLEEVPEALTQIAAAIADGNRQRRDIRGDLAALRCPVQLIWGAQDQILPVPSEVLGSARLITLEGAGHMPQMEASGSVNRELLTLIRSAG</sequence>
<accession>A0A918IZK4</accession>
<keyword evidence="3" id="KW-1185">Reference proteome</keyword>
<dbReference type="InterPro" id="IPR050266">
    <property type="entry name" value="AB_hydrolase_sf"/>
</dbReference>
<dbReference type="SUPFAM" id="SSF51230">
    <property type="entry name" value="Single hybrid motif"/>
    <property type="match status" value="1"/>
</dbReference>
<evidence type="ECO:0000313" key="2">
    <source>
        <dbReference type="EMBL" id="GGW39593.1"/>
    </source>
</evidence>
<dbReference type="RefSeq" id="WP_189634678.1">
    <property type="nucleotide sequence ID" value="NZ_BMYQ01000011.1"/>
</dbReference>
<dbReference type="Pfam" id="PF12697">
    <property type="entry name" value="Abhydrolase_6"/>
    <property type="match status" value="1"/>
</dbReference>
<dbReference type="Pfam" id="PF00364">
    <property type="entry name" value="Biotin_lipoyl"/>
    <property type="match status" value="1"/>
</dbReference>
<proteinExistence type="predicted"/>
<dbReference type="NCBIfam" id="NF011457">
    <property type="entry name" value="PRK14875.1"/>
    <property type="match status" value="1"/>
</dbReference>
<feature type="domain" description="Lipoyl-binding" evidence="1">
    <location>
        <begin position="4"/>
        <end position="79"/>
    </location>
</feature>
<dbReference type="InterPro" id="IPR000089">
    <property type="entry name" value="Biotin_lipoyl"/>
</dbReference>
<comment type="caution">
    <text evidence="2">The sequence shown here is derived from an EMBL/GenBank/DDBJ whole genome shotgun (WGS) entry which is preliminary data.</text>
</comment>
<dbReference type="GO" id="GO:0016020">
    <property type="term" value="C:membrane"/>
    <property type="evidence" value="ECO:0007669"/>
    <property type="project" value="TreeGrafter"/>
</dbReference>
<gene>
    <name evidence="2" type="primary">acoC2</name>
    <name evidence="2" type="ORF">GCM10011452_29860</name>
</gene>
<dbReference type="InterPro" id="IPR000073">
    <property type="entry name" value="AB_hydrolase_1"/>
</dbReference>
<dbReference type="InterPro" id="IPR011053">
    <property type="entry name" value="Single_hybrid_motif"/>
</dbReference>
<dbReference type="InterPro" id="IPR029058">
    <property type="entry name" value="AB_hydrolase_fold"/>
</dbReference>
<dbReference type="Gene3D" id="3.40.50.1820">
    <property type="entry name" value="alpha/beta hydrolase"/>
    <property type="match status" value="1"/>
</dbReference>
<dbReference type="CDD" id="cd06849">
    <property type="entry name" value="lipoyl_domain"/>
    <property type="match status" value="1"/>
</dbReference>
<reference evidence="2" key="2">
    <citation type="submission" date="2020-09" db="EMBL/GenBank/DDBJ databases">
        <authorList>
            <person name="Sun Q."/>
            <person name="Kim S."/>
        </authorList>
    </citation>
    <scope>NUCLEOTIDE SEQUENCE</scope>
    <source>
        <strain evidence="2">KCTC 23714</strain>
    </source>
</reference>
<dbReference type="Gene3D" id="2.40.50.100">
    <property type="match status" value="1"/>
</dbReference>
<protein>
    <submittedName>
        <fullName evidence="2">Acetoin dehydrogenase dihydrolipoyllysine-residue acetyltransferase subunit</fullName>
    </submittedName>
</protein>
<dbReference type="PANTHER" id="PTHR43798:SF33">
    <property type="entry name" value="HYDROLASE, PUTATIVE (AFU_ORTHOLOGUE AFUA_2G14860)-RELATED"/>
    <property type="match status" value="1"/>
</dbReference>